<dbReference type="Pfam" id="PF10516">
    <property type="entry name" value="SHNi-TPR"/>
    <property type="match status" value="1"/>
</dbReference>
<name>A0A0F9WRQ9_9MICR</name>
<evidence type="ECO:0000259" key="6">
    <source>
        <dbReference type="Pfam" id="PF10516"/>
    </source>
</evidence>
<reference evidence="7 8" key="1">
    <citation type="journal article" date="2015" name="Environ. Microbiol.">
        <title>Genome analyses suggest the presence of polyploidy and recent human-driven expansions in eight global populations of the honeybee pathogen Nosema ceranae.</title>
        <authorList>
            <person name="Pelin A."/>
            <person name="Selman M."/>
            <person name="Aris-Brosou S."/>
            <person name="Farinelli L."/>
            <person name="Corradi N."/>
        </authorList>
    </citation>
    <scope>NUCLEOTIDE SEQUENCE [LARGE SCALE GENOMIC DNA]</scope>
    <source>
        <strain evidence="7 8">PA08 1199</strain>
    </source>
</reference>
<dbReference type="GeneID" id="36319137"/>
<keyword evidence="4" id="KW-0802">TPR repeat</keyword>
<dbReference type="InterPro" id="IPR019544">
    <property type="entry name" value="Tetratricopeptide_SHNi-TPR_dom"/>
</dbReference>
<dbReference type="Proteomes" id="UP000034350">
    <property type="component" value="Unassembled WGS sequence"/>
</dbReference>
<dbReference type="PANTHER" id="PTHR15081:SF1">
    <property type="entry name" value="NUCLEAR AUTOANTIGENIC SPERM PROTEIN"/>
    <property type="match status" value="1"/>
</dbReference>
<sequence>MINLEDFYEDIPLAHQYFAQGEFEKAIDIYSGILNKINPDEETVPYLYINYANCLIKNSNQYFLEEIQNIHSGFDLSERQIIENDLEMAWNMLESCRSFFTILKEDFLLGKTFFLLGEISLLNNEFRDALRDFIECENIYKKLQADCTEYIDLYFSMSNAYEFLEDYDMAIKMLRDLVEIFKKSNLDYLDLLDRIVEIKSKKDKPVVENKEEFEDLSEVKDINKNKKRIL</sequence>
<keyword evidence="3" id="KW-0677">Repeat</keyword>
<comment type="subcellular location">
    <subcellularLocation>
        <location evidence="1">Nucleus</location>
    </subcellularLocation>
</comment>
<dbReference type="GO" id="GO:0034080">
    <property type="term" value="P:CENP-A containing chromatin assembly"/>
    <property type="evidence" value="ECO:0007669"/>
    <property type="project" value="TreeGrafter"/>
</dbReference>
<dbReference type="PANTHER" id="PTHR15081">
    <property type="entry name" value="NUCLEAR AUTOANTIGENIC SPERM PROTEIN NASP -RELATED"/>
    <property type="match status" value="1"/>
</dbReference>
<evidence type="ECO:0000313" key="8">
    <source>
        <dbReference type="Proteomes" id="UP000034350"/>
    </source>
</evidence>
<dbReference type="OrthoDB" id="2193840at2759"/>
<evidence type="ECO:0000256" key="1">
    <source>
        <dbReference type="ARBA" id="ARBA00004123"/>
    </source>
</evidence>
<dbReference type="OMA" id="DDLEIAW"/>
<dbReference type="AlphaFoldDB" id="A0A0F9WRQ9"/>
<dbReference type="Gene3D" id="1.25.40.10">
    <property type="entry name" value="Tetratricopeptide repeat domain"/>
    <property type="match status" value="1"/>
</dbReference>
<evidence type="ECO:0000256" key="5">
    <source>
        <dbReference type="ARBA" id="ARBA00023242"/>
    </source>
</evidence>
<gene>
    <name evidence="7" type="ORF">AAJ76_1700032044</name>
</gene>
<comment type="similarity">
    <text evidence="2">Belongs to the NASP family.</text>
</comment>
<dbReference type="GO" id="GO:0042393">
    <property type="term" value="F:histone binding"/>
    <property type="evidence" value="ECO:0007669"/>
    <property type="project" value="TreeGrafter"/>
</dbReference>
<evidence type="ECO:0000313" key="7">
    <source>
        <dbReference type="EMBL" id="KKO75583.1"/>
    </source>
</evidence>
<dbReference type="VEuPathDB" id="MicrosporidiaDB:NCER_100606"/>
<accession>A0A0F9WRQ9</accession>
<dbReference type="VEuPathDB" id="MicrosporidiaDB:G9O61_00g008710"/>
<dbReference type="VEuPathDB" id="MicrosporidiaDB:AAJ76_1700032044"/>
<evidence type="ECO:0000256" key="4">
    <source>
        <dbReference type="ARBA" id="ARBA00022803"/>
    </source>
</evidence>
<dbReference type="RefSeq" id="XP_024331325.1">
    <property type="nucleotide sequence ID" value="XM_024474225.1"/>
</dbReference>
<proteinExistence type="inferred from homology"/>
<dbReference type="EMBL" id="JPQZ01000017">
    <property type="protein sequence ID" value="KKO75583.1"/>
    <property type="molecule type" value="Genomic_DNA"/>
</dbReference>
<protein>
    <submittedName>
        <fullName evidence="7">Histone-binding protein n1 n2</fullName>
    </submittedName>
</protein>
<dbReference type="InterPro" id="IPR011990">
    <property type="entry name" value="TPR-like_helical_dom_sf"/>
</dbReference>
<evidence type="ECO:0000256" key="2">
    <source>
        <dbReference type="ARBA" id="ARBA00008402"/>
    </source>
</evidence>
<dbReference type="InterPro" id="IPR019734">
    <property type="entry name" value="TPR_rpt"/>
</dbReference>
<evidence type="ECO:0000256" key="3">
    <source>
        <dbReference type="ARBA" id="ARBA00022737"/>
    </source>
</evidence>
<feature type="domain" description="Tetratricopeptide SHNi-TPR" evidence="6">
    <location>
        <begin position="112"/>
        <end position="143"/>
    </location>
</feature>
<keyword evidence="8" id="KW-1185">Reference proteome</keyword>
<dbReference type="GO" id="GO:0005654">
    <property type="term" value="C:nucleoplasm"/>
    <property type="evidence" value="ECO:0007669"/>
    <property type="project" value="TreeGrafter"/>
</dbReference>
<dbReference type="SMART" id="SM00028">
    <property type="entry name" value="TPR"/>
    <property type="match status" value="2"/>
</dbReference>
<keyword evidence="5" id="KW-0539">Nucleus</keyword>
<organism evidence="7 8">
    <name type="scientific">Vairimorpha ceranae</name>
    <dbReference type="NCBI Taxonomy" id="40302"/>
    <lineage>
        <taxon>Eukaryota</taxon>
        <taxon>Fungi</taxon>
        <taxon>Fungi incertae sedis</taxon>
        <taxon>Microsporidia</taxon>
        <taxon>Nosematidae</taxon>
        <taxon>Vairimorpha</taxon>
    </lineage>
</organism>
<dbReference type="InterPro" id="IPR051730">
    <property type="entry name" value="NASP-like"/>
</dbReference>
<dbReference type="SUPFAM" id="SSF48452">
    <property type="entry name" value="TPR-like"/>
    <property type="match status" value="1"/>
</dbReference>
<comment type="caution">
    <text evidence="7">The sequence shown here is derived from an EMBL/GenBank/DDBJ whole genome shotgun (WGS) entry which is preliminary data.</text>
</comment>
<dbReference type="GO" id="GO:0006335">
    <property type="term" value="P:DNA replication-dependent chromatin assembly"/>
    <property type="evidence" value="ECO:0007669"/>
    <property type="project" value="TreeGrafter"/>
</dbReference>